<dbReference type="PANTHER" id="PTHR46082:SF6">
    <property type="entry name" value="AAA+ ATPASE DOMAIN-CONTAINING PROTEIN-RELATED"/>
    <property type="match status" value="1"/>
</dbReference>
<reference evidence="2 3" key="1">
    <citation type="journal article" date="2024" name="J Genomics">
        <title>Draft genome sequencing and assembly of Favolaschia claudopus CIRM-BRFM 2984 isolated from oak limbs.</title>
        <authorList>
            <person name="Navarro D."/>
            <person name="Drula E."/>
            <person name="Chaduli D."/>
            <person name="Cazenave R."/>
            <person name="Ahrendt S."/>
            <person name="Wang J."/>
            <person name="Lipzen A."/>
            <person name="Daum C."/>
            <person name="Barry K."/>
            <person name="Grigoriev I.V."/>
            <person name="Favel A."/>
            <person name="Rosso M.N."/>
            <person name="Martin F."/>
        </authorList>
    </citation>
    <scope>NUCLEOTIDE SEQUENCE [LARGE SCALE GENOMIC DNA]</scope>
    <source>
        <strain evidence="2 3">CIRM-BRFM 2984</strain>
    </source>
</reference>
<dbReference type="SUPFAM" id="SSF52540">
    <property type="entry name" value="P-loop containing nucleoside triphosphate hydrolases"/>
    <property type="match status" value="1"/>
</dbReference>
<gene>
    <name evidence="2" type="ORF">R3P38DRAFT_2709411</name>
</gene>
<name>A0AAW0BAI8_9AGAR</name>
<dbReference type="EMBL" id="JAWWNJ010000036">
    <property type="protein sequence ID" value="KAK7023014.1"/>
    <property type="molecule type" value="Genomic_DNA"/>
</dbReference>
<proteinExistence type="predicted"/>
<organism evidence="2 3">
    <name type="scientific">Favolaschia claudopus</name>
    <dbReference type="NCBI Taxonomy" id="2862362"/>
    <lineage>
        <taxon>Eukaryota</taxon>
        <taxon>Fungi</taxon>
        <taxon>Dikarya</taxon>
        <taxon>Basidiomycota</taxon>
        <taxon>Agaricomycotina</taxon>
        <taxon>Agaricomycetes</taxon>
        <taxon>Agaricomycetidae</taxon>
        <taxon>Agaricales</taxon>
        <taxon>Marasmiineae</taxon>
        <taxon>Mycenaceae</taxon>
        <taxon>Favolaschia</taxon>
    </lineage>
</organism>
<evidence type="ECO:0000259" key="1">
    <source>
        <dbReference type="Pfam" id="PF00931"/>
    </source>
</evidence>
<dbReference type="SUPFAM" id="SSF48452">
    <property type="entry name" value="TPR-like"/>
    <property type="match status" value="4"/>
</dbReference>
<dbReference type="InterPro" id="IPR027417">
    <property type="entry name" value="P-loop_NTPase"/>
</dbReference>
<dbReference type="InterPro" id="IPR053137">
    <property type="entry name" value="NLR-like"/>
</dbReference>
<dbReference type="Proteomes" id="UP001362999">
    <property type="component" value="Unassembled WGS sequence"/>
</dbReference>
<keyword evidence="3" id="KW-1185">Reference proteome</keyword>
<sequence length="839" mass="94454">MHQLFSQNQGSRHIFVLHGLGGSGKSQVALKFVEEAQANKRFSQVFFIDATNEQTAQADLKLLAPETSEETALEGLYWLANQKEEWLLLFDNADDTQLDIGKFFPSCALGNIVITSRNPEICRHAEQCPDGVFCQVSDLELEDAKNLLLKVVGTKARAPNKEELARDIVKELHCFALAVAQAGGYIYAGGKLTSYLALYKSSRDKLLAQSEVQGQSQYSLAVYATWNLSYTKLSPGAKTLLQICSQLHHQDIREEIFHRAMLSDQKLEDSDMQEVVTKLLAAIGGASEDWDSFVFNKIARELQSYSLIEQNQLDDESYNIHPLVQHWSAMSISKTSMKQHVLVILGLSVPWKYEIEDYVYQRQICIHILQAVEQITQSITKDIGSGLALVLYKQGYFQHAEKLEDAVLEERKRGLGKEHPDTLSSMENLASTYSEQGRWSEAEELEIAVLEARKRLLGKEHPDTLRSMASLARTYTDQGKWSEAEELEVAVLEARKRLLGKEHPSTLVSMGNLASTYSEQGKWSEAEVLQFAVLEANKQLLGKEHPSTLVNMANLASTYSKQGRWSEAEQFKVTVLEARKQLLGKEHPDTLISMGNLASTYFQQGRWSEAEELEIVVLEARKRLLGKEHPDTLRSMANLARTYTDQGKWSEAEELGVAVLEARKRLLGKEHPDTLTSMGNLASTYWNQGKWSEAEQLEGAVLEARKQLLGKEHPDTLTSMGNLASTYFQQGRWSEAEELEIAVLEARKRLLGKEHPDTLISMANLAVIYWHLGQWSEAEELEVAVLEMRTRLLGKKHPQTLRSMANLAGTYECQGYDTKAEELRTAAKQIKESQNTVQS</sequence>
<comment type="caution">
    <text evidence="2">The sequence shown here is derived from an EMBL/GenBank/DDBJ whole genome shotgun (WGS) entry which is preliminary data.</text>
</comment>
<evidence type="ECO:0000313" key="3">
    <source>
        <dbReference type="Proteomes" id="UP001362999"/>
    </source>
</evidence>
<protein>
    <recommendedName>
        <fullName evidence="1">NB-ARC domain-containing protein</fullName>
    </recommendedName>
</protein>
<dbReference type="Gene3D" id="3.40.50.300">
    <property type="entry name" value="P-loop containing nucleotide triphosphate hydrolases"/>
    <property type="match status" value="1"/>
</dbReference>
<dbReference type="InterPro" id="IPR011990">
    <property type="entry name" value="TPR-like_helical_dom_sf"/>
</dbReference>
<dbReference type="Pfam" id="PF00931">
    <property type="entry name" value="NB-ARC"/>
    <property type="match status" value="1"/>
</dbReference>
<dbReference type="GO" id="GO:0043531">
    <property type="term" value="F:ADP binding"/>
    <property type="evidence" value="ECO:0007669"/>
    <property type="project" value="InterPro"/>
</dbReference>
<dbReference type="PANTHER" id="PTHR46082">
    <property type="entry name" value="ATP/GTP-BINDING PROTEIN-RELATED"/>
    <property type="match status" value="1"/>
</dbReference>
<dbReference type="Pfam" id="PF13374">
    <property type="entry name" value="TPR_10"/>
    <property type="match status" value="10"/>
</dbReference>
<accession>A0AAW0BAI8</accession>
<feature type="domain" description="NB-ARC" evidence="1">
    <location>
        <begin position="9"/>
        <end position="155"/>
    </location>
</feature>
<dbReference type="InterPro" id="IPR002182">
    <property type="entry name" value="NB-ARC"/>
</dbReference>
<dbReference type="PRINTS" id="PR00381">
    <property type="entry name" value="KINESINLIGHT"/>
</dbReference>
<dbReference type="AlphaFoldDB" id="A0AAW0BAI8"/>
<dbReference type="Gene3D" id="1.25.40.10">
    <property type="entry name" value="Tetratricopeptide repeat domain"/>
    <property type="match status" value="3"/>
</dbReference>
<evidence type="ECO:0000313" key="2">
    <source>
        <dbReference type="EMBL" id="KAK7023014.1"/>
    </source>
</evidence>